<evidence type="ECO:0000313" key="5">
    <source>
        <dbReference type="EMBL" id="CAD8900267.1"/>
    </source>
</evidence>
<feature type="signal peptide" evidence="3">
    <location>
        <begin position="1"/>
        <end position="20"/>
    </location>
</feature>
<dbReference type="Pfam" id="PF00051">
    <property type="entry name" value="Kringle"/>
    <property type="match status" value="2"/>
</dbReference>
<dbReference type="SUPFAM" id="SSF57440">
    <property type="entry name" value="Kringle-like"/>
    <property type="match status" value="2"/>
</dbReference>
<reference evidence="5" key="1">
    <citation type="submission" date="2021-01" db="EMBL/GenBank/DDBJ databases">
        <authorList>
            <person name="Corre E."/>
            <person name="Pelletier E."/>
            <person name="Niang G."/>
            <person name="Scheremetjew M."/>
            <person name="Finn R."/>
            <person name="Kale V."/>
            <person name="Holt S."/>
            <person name="Cochrane G."/>
            <person name="Meng A."/>
            <person name="Brown T."/>
            <person name="Cohen L."/>
        </authorList>
    </citation>
    <scope>NUCLEOTIDE SEQUENCE</scope>
    <source>
        <strain evidence="5">308</strain>
    </source>
</reference>
<dbReference type="InterPro" id="IPR050759">
    <property type="entry name" value="Serine_protease_kringle"/>
</dbReference>
<dbReference type="PROSITE" id="PS50070">
    <property type="entry name" value="KRINGLE_2"/>
    <property type="match status" value="2"/>
</dbReference>
<gene>
    <name evidence="5" type="ORF">CHYS00102_LOCUS27484</name>
</gene>
<dbReference type="PROSITE" id="PS00021">
    <property type="entry name" value="KRINGLE_1"/>
    <property type="match status" value="2"/>
</dbReference>
<keyword evidence="1" id="KW-0420">Kringle</keyword>
<dbReference type="InterPro" id="IPR018056">
    <property type="entry name" value="Kringle_CS"/>
</dbReference>
<dbReference type="PRINTS" id="PR00018">
    <property type="entry name" value="KRINGLE"/>
</dbReference>
<dbReference type="GO" id="GO:0004175">
    <property type="term" value="F:endopeptidase activity"/>
    <property type="evidence" value="ECO:0007669"/>
    <property type="project" value="TreeGrafter"/>
</dbReference>
<organism evidence="5">
    <name type="scientific">Corethron hystrix</name>
    <dbReference type="NCBI Taxonomy" id="216773"/>
    <lineage>
        <taxon>Eukaryota</taxon>
        <taxon>Sar</taxon>
        <taxon>Stramenopiles</taxon>
        <taxon>Ochrophyta</taxon>
        <taxon>Bacillariophyta</taxon>
        <taxon>Coscinodiscophyceae</taxon>
        <taxon>Corethrophycidae</taxon>
        <taxon>Corethrales</taxon>
        <taxon>Corethraceae</taxon>
        <taxon>Corethron</taxon>
    </lineage>
</organism>
<feature type="domain" description="Kringle" evidence="4">
    <location>
        <begin position="504"/>
        <end position="574"/>
    </location>
</feature>
<dbReference type="GO" id="GO:0005615">
    <property type="term" value="C:extracellular space"/>
    <property type="evidence" value="ECO:0007669"/>
    <property type="project" value="TreeGrafter"/>
</dbReference>
<proteinExistence type="predicted"/>
<evidence type="ECO:0000259" key="4">
    <source>
        <dbReference type="PROSITE" id="PS50070"/>
    </source>
</evidence>
<feature type="domain" description="Kringle" evidence="4">
    <location>
        <begin position="395"/>
        <end position="474"/>
    </location>
</feature>
<keyword evidence="3" id="KW-0732">Signal</keyword>
<protein>
    <recommendedName>
        <fullName evidence="4">Kringle domain-containing protein</fullName>
    </recommendedName>
</protein>
<sequence length="588" mass="66254">MTKFQPNLLILGFIVVYANAQCLKDITLTATRCSYDALLIAFQEKLDSDPLCSNKDATLELQSFFGSVDEAKVKISEACSAANIPFSAITDQGDIFDKEYYDGGTYYNEERESINEYGITENRLKNDPGARIIDIYKSLASNQGLSWPNSISNFEDKCKLNAAMCCFTQDRQANDNNGNCATPYEENCIDASPADNTDICYVDMERAPTSSRTSQGFAIFEKNAEEDSHCHGFAWAEDPTDSSARFSANNLFYVSMYDHLTARGYARNVPGAPMCACVEQMPVVTRADCTQIDIQSETAEFSLRTEKGVTNLTATISDLKIAFNSCQGANNNNNDLTAYYERLVDEGKISTEKQVDFQKTVVGRTYCYEAIDSFLNEKGLTPKPECRFSYPQECGCETVLQNDYRGVRNVTKSGLQCQRWDEQAPQKHSRTRKNFPESNLIENYCRNPDDETGGAWCYTTDPNKRWEYCDIPNCTGDLETSAPTQSPTTEEEAYPCSYDVDQADYRGRINETAEGIKCQSWSSQYPHTHSRTSARYPDSGLDGNYCRNPDSEPGAWCYTTDPNIRWKLCDVPRCDDSTERRKRQLRGE</sequence>
<dbReference type="GO" id="GO:0005102">
    <property type="term" value="F:signaling receptor binding"/>
    <property type="evidence" value="ECO:0007669"/>
    <property type="project" value="TreeGrafter"/>
</dbReference>
<dbReference type="SMART" id="SM00130">
    <property type="entry name" value="KR"/>
    <property type="match status" value="2"/>
</dbReference>
<dbReference type="CDD" id="cd00108">
    <property type="entry name" value="KR"/>
    <property type="match status" value="2"/>
</dbReference>
<keyword evidence="2" id="KW-1015">Disulfide bond</keyword>
<accession>A0A7S1G0X7</accession>
<evidence type="ECO:0000256" key="2">
    <source>
        <dbReference type="ARBA" id="ARBA00023157"/>
    </source>
</evidence>
<dbReference type="PANTHER" id="PTHR24261:SF7">
    <property type="entry name" value="KRINGLE DOMAIN-CONTAINING PROTEIN"/>
    <property type="match status" value="1"/>
</dbReference>
<dbReference type="PANTHER" id="PTHR24261">
    <property type="entry name" value="PLASMINOGEN-RELATED"/>
    <property type="match status" value="1"/>
</dbReference>
<dbReference type="AlphaFoldDB" id="A0A7S1G0X7"/>
<dbReference type="InterPro" id="IPR013806">
    <property type="entry name" value="Kringle-like"/>
</dbReference>
<dbReference type="InterPro" id="IPR000001">
    <property type="entry name" value="Kringle"/>
</dbReference>
<feature type="chain" id="PRO_5030682243" description="Kringle domain-containing protein" evidence="3">
    <location>
        <begin position="21"/>
        <end position="588"/>
    </location>
</feature>
<evidence type="ECO:0000256" key="1">
    <source>
        <dbReference type="ARBA" id="ARBA00022572"/>
    </source>
</evidence>
<dbReference type="Gene3D" id="2.40.20.10">
    <property type="entry name" value="Plasminogen Kringle 4"/>
    <property type="match status" value="2"/>
</dbReference>
<dbReference type="EMBL" id="HBFR01037710">
    <property type="protein sequence ID" value="CAD8900267.1"/>
    <property type="molecule type" value="Transcribed_RNA"/>
</dbReference>
<dbReference type="InterPro" id="IPR038178">
    <property type="entry name" value="Kringle_sf"/>
</dbReference>
<name>A0A7S1G0X7_9STRA</name>
<evidence type="ECO:0000256" key="3">
    <source>
        <dbReference type="SAM" id="SignalP"/>
    </source>
</evidence>